<reference evidence="1 2" key="1">
    <citation type="submission" date="2017-09" db="EMBL/GenBank/DDBJ databases">
        <title>Depth-based differentiation of microbial function through sediment-hosted aquifers and enrichment of novel symbionts in the deep terrestrial subsurface.</title>
        <authorList>
            <person name="Probst A.J."/>
            <person name="Ladd B."/>
            <person name="Jarett J.K."/>
            <person name="Geller-Mcgrath D.E."/>
            <person name="Sieber C.M."/>
            <person name="Emerson J.B."/>
            <person name="Anantharaman K."/>
            <person name="Thomas B.C."/>
            <person name="Malmstrom R."/>
            <person name="Stieglmeier M."/>
            <person name="Klingl A."/>
            <person name="Woyke T."/>
            <person name="Ryan C.M."/>
            <person name="Banfield J.F."/>
        </authorList>
    </citation>
    <scope>NUCLEOTIDE SEQUENCE [LARGE SCALE GENOMIC DNA]</scope>
    <source>
        <strain evidence="1">CG_4_10_14_0_8_um_filter_42_10</strain>
    </source>
</reference>
<gene>
    <name evidence="1" type="ORF">COY66_01040</name>
</gene>
<proteinExistence type="predicted"/>
<evidence type="ECO:0000313" key="2">
    <source>
        <dbReference type="Proteomes" id="UP000230779"/>
    </source>
</evidence>
<organism evidence="1 2">
    <name type="scientific">Candidatus Kerfeldbacteria bacterium CG_4_10_14_0_8_um_filter_42_10</name>
    <dbReference type="NCBI Taxonomy" id="2014248"/>
    <lineage>
        <taxon>Bacteria</taxon>
        <taxon>Candidatus Kerfeldiibacteriota</taxon>
    </lineage>
</organism>
<dbReference type="AlphaFoldDB" id="A0A2M7RK56"/>
<accession>A0A2M7RK56</accession>
<protein>
    <submittedName>
        <fullName evidence="1">Uncharacterized protein</fullName>
    </submittedName>
</protein>
<evidence type="ECO:0000313" key="1">
    <source>
        <dbReference type="EMBL" id="PIY97143.1"/>
    </source>
</evidence>
<dbReference type="Proteomes" id="UP000230779">
    <property type="component" value="Unassembled WGS sequence"/>
</dbReference>
<comment type="caution">
    <text evidence="1">The sequence shown here is derived from an EMBL/GenBank/DDBJ whole genome shotgun (WGS) entry which is preliminary data.</text>
</comment>
<dbReference type="EMBL" id="PFMD01000011">
    <property type="protein sequence ID" value="PIY97143.1"/>
    <property type="molecule type" value="Genomic_DNA"/>
</dbReference>
<sequence>MSDFDDGDDLIESLVKLGLIALCAYGVCKILSAFAGFQIGSRVTTEELLENADEIEESLEEDPEKEPELYYCAYCGGECTEDEIIQCPFCNRYVCSAHYNEGCRDCWCCD</sequence>
<name>A0A2M7RK56_9BACT</name>